<accession>X0RI94</accession>
<gene>
    <name evidence="1" type="ORF">S01H1_16990</name>
</gene>
<reference evidence="1" key="1">
    <citation type="journal article" date="2014" name="Front. Microbiol.">
        <title>High frequency of phylogenetically diverse reductive dehalogenase-homologous genes in deep subseafloor sedimentary metagenomes.</title>
        <authorList>
            <person name="Kawai M."/>
            <person name="Futagami T."/>
            <person name="Toyoda A."/>
            <person name="Takaki Y."/>
            <person name="Nishi S."/>
            <person name="Hori S."/>
            <person name="Arai W."/>
            <person name="Tsubouchi T."/>
            <person name="Morono Y."/>
            <person name="Uchiyama I."/>
            <person name="Ito T."/>
            <person name="Fujiyama A."/>
            <person name="Inagaki F."/>
            <person name="Takami H."/>
        </authorList>
    </citation>
    <scope>NUCLEOTIDE SEQUENCE</scope>
    <source>
        <strain evidence="1">Expedition CK06-06</strain>
    </source>
</reference>
<sequence length="55" mass="6344">MRKISDEAVRFVVSLREVKKYGLSPSDQLKRNLEAKLLFPEKLKGVKNNVIKENS</sequence>
<name>X0RI94_9ZZZZ</name>
<dbReference type="AlphaFoldDB" id="X0RI94"/>
<comment type="caution">
    <text evidence="1">The sequence shown here is derived from an EMBL/GenBank/DDBJ whole genome shotgun (WGS) entry which is preliminary data.</text>
</comment>
<proteinExistence type="predicted"/>
<dbReference type="EMBL" id="BARS01008973">
    <property type="protein sequence ID" value="GAF68463.1"/>
    <property type="molecule type" value="Genomic_DNA"/>
</dbReference>
<organism evidence="1">
    <name type="scientific">marine sediment metagenome</name>
    <dbReference type="NCBI Taxonomy" id="412755"/>
    <lineage>
        <taxon>unclassified sequences</taxon>
        <taxon>metagenomes</taxon>
        <taxon>ecological metagenomes</taxon>
    </lineage>
</organism>
<evidence type="ECO:0000313" key="1">
    <source>
        <dbReference type="EMBL" id="GAF68463.1"/>
    </source>
</evidence>
<protein>
    <submittedName>
        <fullName evidence="1">Uncharacterized protein</fullName>
    </submittedName>
</protein>